<reference evidence="2 3" key="1">
    <citation type="submission" date="2019-03" db="EMBL/GenBank/DDBJ databases">
        <title>Genomic Encyclopedia of Type Strains, Phase IV (KMG-IV): sequencing the most valuable type-strain genomes for metagenomic binning, comparative biology and taxonomic classification.</title>
        <authorList>
            <person name="Goeker M."/>
        </authorList>
    </citation>
    <scope>NUCLEOTIDE SEQUENCE [LARGE SCALE GENOMIC DNA]</scope>
    <source>
        <strain evidence="2 3">DSM 26377</strain>
    </source>
</reference>
<evidence type="ECO:0000313" key="3">
    <source>
        <dbReference type="Proteomes" id="UP000295341"/>
    </source>
</evidence>
<comment type="caution">
    <text evidence="2">The sequence shown here is derived from an EMBL/GenBank/DDBJ whole genome shotgun (WGS) entry which is preliminary data.</text>
</comment>
<dbReference type="AlphaFoldDB" id="A0A4R7PC79"/>
<evidence type="ECO:0000256" key="1">
    <source>
        <dbReference type="SAM" id="MobiDB-lite"/>
    </source>
</evidence>
<feature type="region of interest" description="Disordered" evidence="1">
    <location>
        <begin position="1"/>
        <end position="41"/>
    </location>
</feature>
<keyword evidence="3" id="KW-1185">Reference proteome</keyword>
<protein>
    <submittedName>
        <fullName evidence="2">Uncharacterized protein</fullName>
    </submittedName>
</protein>
<accession>A0A4R7PC79</accession>
<name>A0A4R7PC79_9GAMM</name>
<dbReference type="EMBL" id="SOBT01000008">
    <property type="protein sequence ID" value="TDU31229.1"/>
    <property type="molecule type" value="Genomic_DNA"/>
</dbReference>
<organism evidence="2 3">
    <name type="scientific">Panacagrimonas perspica</name>
    <dbReference type="NCBI Taxonomy" id="381431"/>
    <lineage>
        <taxon>Bacteria</taxon>
        <taxon>Pseudomonadati</taxon>
        <taxon>Pseudomonadota</taxon>
        <taxon>Gammaproteobacteria</taxon>
        <taxon>Nevskiales</taxon>
        <taxon>Nevskiaceae</taxon>
        <taxon>Panacagrimonas</taxon>
    </lineage>
</organism>
<evidence type="ECO:0000313" key="2">
    <source>
        <dbReference type="EMBL" id="TDU31229.1"/>
    </source>
</evidence>
<sequence length="41" mass="4239">MAREAVVTKPTTGSVSNGQGQRESLEASQADRLPTVAPAAR</sequence>
<feature type="compositionally biased region" description="Polar residues" evidence="1">
    <location>
        <begin position="9"/>
        <end position="22"/>
    </location>
</feature>
<gene>
    <name evidence="2" type="ORF">DFR24_0592</name>
</gene>
<dbReference type="Proteomes" id="UP000295341">
    <property type="component" value="Unassembled WGS sequence"/>
</dbReference>
<proteinExistence type="predicted"/>